<gene>
    <name evidence="3" type="ORF">OP10G_0054</name>
</gene>
<dbReference type="KEGG" id="fgi:OP10G_0054"/>
<feature type="chain" id="PRO_5001651732" evidence="2">
    <location>
        <begin position="21"/>
        <end position="241"/>
    </location>
</feature>
<keyword evidence="2" id="KW-0732">Signal</keyword>
<evidence type="ECO:0000313" key="4">
    <source>
        <dbReference type="Proteomes" id="UP000027982"/>
    </source>
</evidence>
<dbReference type="RefSeq" id="WP_025227899.1">
    <property type="nucleotide sequence ID" value="NZ_CP007139.1"/>
</dbReference>
<proteinExistence type="predicted"/>
<evidence type="ECO:0000313" key="3">
    <source>
        <dbReference type="EMBL" id="AIE83422.1"/>
    </source>
</evidence>
<evidence type="ECO:0000256" key="2">
    <source>
        <dbReference type="SAM" id="SignalP"/>
    </source>
</evidence>
<keyword evidence="1" id="KW-0812">Transmembrane</keyword>
<dbReference type="AlphaFoldDB" id="A0A068NIX8"/>
<dbReference type="STRING" id="661478.OP10G_0054"/>
<dbReference type="Proteomes" id="UP000027982">
    <property type="component" value="Chromosome"/>
</dbReference>
<dbReference type="PROSITE" id="PS51257">
    <property type="entry name" value="PROKAR_LIPOPROTEIN"/>
    <property type="match status" value="1"/>
</dbReference>
<keyword evidence="1" id="KW-0472">Membrane</keyword>
<protein>
    <submittedName>
        <fullName evidence="3">Uncharacterized protein</fullName>
    </submittedName>
</protein>
<dbReference type="EMBL" id="CP007139">
    <property type="protein sequence ID" value="AIE83422.1"/>
    <property type="molecule type" value="Genomic_DNA"/>
</dbReference>
<keyword evidence="1" id="KW-1133">Transmembrane helix</keyword>
<keyword evidence="4" id="KW-1185">Reference proteome</keyword>
<name>A0A068NIX8_FIMGI</name>
<reference evidence="3 4" key="1">
    <citation type="journal article" date="2014" name="PLoS ONE">
        <title>The first complete genome sequence of the class fimbriimonadia in the phylum armatimonadetes.</title>
        <authorList>
            <person name="Hu Z.Y."/>
            <person name="Wang Y.Z."/>
            <person name="Im W.T."/>
            <person name="Wang S.Y."/>
            <person name="Zhao G.P."/>
            <person name="Zheng H.J."/>
            <person name="Quan Z.X."/>
        </authorList>
    </citation>
    <scope>NUCLEOTIDE SEQUENCE [LARGE SCALE GENOMIC DNA]</scope>
    <source>
        <strain evidence="3">Gsoil 348</strain>
    </source>
</reference>
<feature type="signal peptide" evidence="2">
    <location>
        <begin position="1"/>
        <end position="20"/>
    </location>
</feature>
<evidence type="ECO:0000256" key="1">
    <source>
        <dbReference type="SAM" id="Phobius"/>
    </source>
</evidence>
<sequence length="241" mass="25830">MRLAPIVLLTSLAACCLGQSAGGSLFNSTRFDATIVVRTPPIGPSLLEVTVLKPTYSHELLRSQIELMGKELHFVPGAVAILDHRFDASDPSASVVKASFTMGGLVDREHGILRLQPIARSFALASANDKLDALMVQFEGERAGTNTLQACSESSGCSGARLEGRVEEAPFGTEYRIKLLGHDPDKIIIPDDKRELPAPKPVKAASAHTDWTLIALLVVAAFAFGALVYSLLSRGRPRTRA</sequence>
<feature type="transmembrane region" description="Helical" evidence="1">
    <location>
        <begin position="211"/>
        <end position="232"/>
    </location>
</feature>
<accession>A0A068NIX8</accession>
<organism evidence="3 4">
    <name type="scientific">Fimbriimonas ginsengisoli Gsoil 348</name>
    <dbReference type="NCBI Taxonomy" id="661478"/>
    <lineage>
        <taxon>Bacteria</taxon>
        <taxon>Bacillati</taxon>
        <taxon>Armatimonadota</taxon>
        <taxon>Fimbriimonadia</taxon>
        <taxon>Fimbriimonadales</taxon>
        <taxon>Fimbriimonadaceae</taxon>
        <taxon>Fimbriimonas</taxon>
    </lineage>
</organism>
<dbReference type="HOGENOM" id="CLU_1150505_0_0_0"/>